<organism evidence="4 5">
    <name type="scientific">Coprinellus micaceus</name>
    <name type="common">Glistening ink-cap mushroom</name>
    <name type="synonym">Coprinus micaceus</name>
    <dbReference type="NCBI Taxonomy" id="71717"/>
    <lineage>
        <taxon>Eukaryota</taxon>
        <taxon>Fungi</taxon>
        <taxon>Dikarya</taxon>
        <taxon>Basidiomycota</taxon>
        <taxon>Agaricomycotina</taxon>
        <taxon>Agaricomycetes</taxon>
        <taxon>Agaricomycetidae</taxon>
        <taxon>Agaricales</taxon>
        <taxon>Agaricineae</taxon>
        <taxon>Psathyrellaceae</taxon>
        <taxon>Coprinellus</taxon>
    </lineage>
</organism>
<feature type="transmembrane region" description="Helical" evidence="2">
    <location>
        <begin position="156"/>
        <end position="178"/>
    </location>
</feature>
<keyword evidence="5" id="KW-1185">Reference proteome</keyword>
<feature type="transmembrane region" description="Helical" evidence="2">
    <location>
        <begin position="12"/>
        <end position="35"/>
    </location>
</feature>
<accession>A0A4Y7T2K4</accession>
<reference evidence="4 5" key="1">
    <citation type="journal article" date="2019" name="Nat. Ecol. Evol.">
        <title>Megaphylogeny resolves global patterns of mushroom evolution.</title>
        <authorList>
            <person name="Varga T."/>
            <person name="Krizsan K."/>
            <person name="Foldi C."/>
            <person name="Dima B."/>
            <person name="Sanchez-Garcia M."/>
            <person name="Sanchez-Ramirez S."/>
            <person name="Szollosi G.J."/>
            <person name="Szarkandi J.G."/>
            <person name="Papp V."/>
            <person name="Albert L."/>
            <person name="Andreopoulos W."/>
            <person name="Angelini C."/>
            <person name="Antonin V."/>
            <person name="Barry K.W."/>
            <person name="Bougher N.L."/>
            <person name="Buchanan P."/>
            <person name="Buyck B."/>
            <person name="Bense V."/>
            <person name="Catcheside P."/>
            <person name="Chovatia M."/>
            <person name="Cooper J."/>
            <person name="Damon W."/>
            <person name="Desjardin D."/>
            <person name="Finy P."/>
            <person name="Geml J."/>
            <person name="Haridas S."/>
            <person name="Hughes K."/>
            <person name="Justo A."/>
            <person name="Karasinski D."/>
            <person name="Kautmanova I."/>
            <person name="Kiss B."/>
            <person name="Kocsube S."/>
            <person name="Kotiranta H."/>
            <person name="LaButti K.M."/>
            <person name="Lechner B.E."/>
            <person name="Liimatainen K."/>
            <person name="Lipzen A."/>
            <person name="Lukacs Z."/>
            <person name="Mihaltcheva S."/>
            <person name="Morgado L.N."/>
            <person name="Niskanen T."/>
            <person name="Noordeloos M.E."/>
            <person name="Ohm R.A."/>
            <person name="Ortiz-Santana B."/>
            <person name="Ovrebo C."/>
            <person name="Racz N."/>
            <person name="Riley R."/>
            <person name="Savchenko A."/>
            <person name="Shiryaev A."/>
            <person name="Soop K."/>
            <person name="Spirin V."/>
            <person name="Szebenyi C."/>
            <person name="Tomsovsky M."/>
            <person name="Tulloss R.E."/>
            <person name="Uehling J."/>
            <person name="Grigoriev I.V."/>
            <person name="Vagvolgyi C."/>
            <person name="Papp T."/>
            <person name="Martin F.M."/>
            <person name="Miettinen O."/>
            <person name="Hibbett D.S."/>
            <person name="Nagy L.G."/>
        </authorList>
    </citation>
    <scope>NUCLEOTIDE SEQUENCE [LARGE SCALE GENOMIC DNA]</scope>
    <source>
        <strain evidence="4 5">FP101781</strain>
    </source>
</reference>
<sequence length="455" mass="49865">MAPNIQLSFGPMLIGTFVNMILYGILIMQTYHYYLTYKSDPKWIKTLVYYLFIVESLNTACDIQMMYQPLIQHFGEAEATKFFPMMFAAEPIVIVAVSTPIQFFFAWRVRLLTKSNWLAFVICFFSIVSMAGGIWTTVLIVKVKLFSRKEEMHWSALVWFLAACVADIIITVVLVITLSRRKTGFSATDDAIQKIIRMTVQTGALTALFAVGDVVFFMSLGRTALNFLWDLALSKLYANCLLSTLNARATIKESTQGSNPRQSNQGNRRGGTGSGVEGAYNIPPLASHLASSANTHYSEFELDEAGITNLNRSATGSVFGEKRSQSDLEYGITVTKVVETLEDPRPAATIRTASHSHSHCSEYIAIPSVYKLDTSSSISPQQLAFPQATTTNPAMDSFATISLTSDKAPATVKIPTNAEDPGQGGGTYCVVFARDLPVDNEDPNGQGGGTYCTIA</sequence>
<evidence type="ECO:0000256" key="1">
    <source>
        <dbReference type="SAM" id="MobiDB-lite"/>
    </source>
</evidence>
<dbReference type="PANTHER" id="PTHR40465">
    <property type="entry name" value="CHROMOSOME 1, WHOLE GENOME SHOTGUN SEQUENCE"/>
    <property type="match status" value="1"/>
</dbReference>
<dbReference type="Proteomes" id="UP000298030">
    <property type="component" value="Unassembled WGS sequence"/>
</dbReference>
<protein>
    <recommendedName>
        <fullName evidence="3">DUF6534 domain-containing protein</fullName>
    </recommendedName>
</protein>
<proteinExistence type="predicted"/>
<dbReference type="PANTHER" id="PTHR40465:SF1">
    <property type="entry name" value="DUF6534 DOMAIN-CONTAINING PROTEIN"/>
    <property type="match status" value="1"/>
</dbReference>
<keyword evidence="2" id="KW-1133">Transmembrane helix</keyword>
<dbReference type="STRING" id="71717.A0A4Y7T2K4"/>
<dbReference type="EMBL" id="QPFP01000037">
    <property type="protein sequence ID" value="TEB27769.1"/>
    <property type="molecule type" value="Genomic_DNA"/>
</dbReference>
<evidence type="ECO:0000313" key="4">
    <source>
        <dbReference type="EMBL" id="TEB27769.1"/>
    </source>
</evidence>
<gene>
    <name evidence="4" type="ORF">FA13DRAFT_1794514</name>
</gene>
<keyword evidence="2" id="KW-0472">Membrane</keyword>
<keyword evidence="2" id="KW-0812">Transmembrane</keyword>
<dbReference type="InterPro" id="IPR045339">
    <property type="entry name" value="DUF6534"/>
</dbReference>
<feature type="transmembrane region" description="Helical" evidence="2">
    <location>
        <begin position="82"/>
        <end position="105"/>
    </location>
</feature>
<evidence type="ECO:0000259" key="3">
    <source>
        <dbReference type="Pfam" id="PF20152"/>
    </source>
</evidence>
<dbReference type="AlphaFoldDB" id="A0A4Y7T2K4"/>
<feature type="transmembrane region" description="Helical" evidence="2">
    <location>
        <begin position="199"/>
        <end position="220"/>
    </location>
</feature>
<evidence type="ECO:0000256" key="2">
    <source>
        <dbReference type="SAM" id="Phobius"/>
    </source>
</evidence>
<feature type="transmembrane region" description="Helical" evidence="2">
    <location>
        <begin position="117"/>
        <end position="136"/>
    </location>
</feature>
<feature type="region of interest" description="Disordered" evidence="1">
    <location>
        <begin position="252"/>
        <end position="277"/>
    </location>
</feature>
<feature type="compositionally biased region" description="Polar residues" evidence="1">
    <location>
        <begin position="252"/>
        <end position="267"/>
    </location>
</feature>
<dbReference type="OrthoDB" id="3265526at2759"/>
<feature type="domain" description="DUF6534" evidence="3">
    <location>
        <begin position="163"/>
        <end position="249"/>
    </location>
</feature>
<feature type="transmembrane region" description="Helical" evidence="2">
    <location>
        <begin position="47"/>
        <end position="67"/>
    </location>
</feature>
<evidence type="ECO:0000313" key="5">
    <source>
        <dbReference type="Proteomes" id="UP000298030"/>
    </source>
</evidence>
<dbReference type="Pfam" id="PF20152">
    <property type="entry name" value="DUF6534"/>
    <property type="match status" value="1"/>
</dbReference>
<comment type="caution">
    <text evidence="4">The sequence shown here is derived from an EMBL/GenBank/DDBJ whole genome shotgun (WGS) entry which is preliminary data.</text>
</comment>
<name>A0A4Y7T2K4_COPMI</name>